<protein>
    <submittedName>
        <fullName evidence="1">Uncharacterized protein</fullName>
    </submittedName>
</protein>
<name>C2CF39_9FIRM</name>
<dbReference type="AlphaFoldDB" id="C2CF39"/>
<evidence type="ECO:0000313" key="2">
    <source>
        <dbReference type="Proteomes" id="UP000003744"/>
    </source>
</evidence>
<sequence length="56" mass="6574">MTKKCSINMTIETNNAFALLCYSIFVYIKKLRFPLVKYDYELQENPVLGSLFTFVN</sequence>
<dbReference type="RefSeq" id="WP_004835788.1">
    <property type="nucleotide sequence ID" value="NZ_GG666295.1"/>
</dbReference>
<comment type="caution">
    <text evidence="1">The sequence shown here is derived from an EMBL/GenBank/DDBJ whole genome shotgun (WGS) entry which is preliminary data.</text>
</comment>
<reference evidence="1 2" key="1">
    <citation type="submission" date="2009-01" db="EMBL/GenBank/DDBJ databases">
        <authorList>
            <person name="Qin X."/>
            <person name="Bachman B."/>
            <person name="Battles P."/>
            <person name="Bell A."/>
            <person name="Bess C."/>
            <person name="Bickham C."/>
            <person name="Chaboub L."/>
            <person name="Chen D."/>
            <person name="Coyle M."/>
            <person name="Deiros D.R."/>
            <person name="Dinh H."/>
            <person name="Forbes L."/>
            <person name="Fowler G."/>
            <person name="Francisco L."/>
            <person name="Fu Q."/>
            <person name="Gubbala S."/>
            <person name="Hale W."/>
            <person name="Han Y."/>
            <person name="Hemphill L."/>
            <person name="Highlander S.K."/>
            <person name="Hirani K."/>
            <person name="Hogues M."/>
            <person name="Jackson L."/>
            <person name="Jakkamsetti A."/>
            <person name="Javaid M."/>
            <person name="Jiang H."/>
            <person name="Korchina V."/>
            <person name="Kovar C."/>
            <person name="Lara F."/>
            <person name="Lee S."/>
            <person name="Mata R."/>
            <person name="Mathew T."/>
            <person name="Moen C."/>
            <person name="Morales K."/>
            <person name="Munidasa M."/>
            <person name="Nazareth L."/>
            <person name="Ngo R."/>
            <person name="Nguyen L."/>
            <person name="Okwuonu G."/>
            <person name="Ongeri F."/>
            <person name="Patil S."/>
            <person name="Petrosino J."/>
            <person name="Pham C."/>
            <person name="Pham P."/>
            <person name="Pu L.-L."/>
            <person name="Puazo M."/>
            <person name="Raj R."/>
            <person name="Reid J."/>
            <person name="Rouhana J."/>
            <person name="Saada N."/>
            <person name="Shang Y."/>
            <person name="Simmons D."/>
            <person name="Thornton R."/>
            <person name="Warren J."/>
            <person name="Weissenberger G."/>
            <person name="Zhang J."/>
            <person name="Zhang L."/>
            <person name="Zhou C."/>
            <person name="Zhu D."/>
            <person name="Muzny D."/>
            <person name="Worley K."/>
            <person name="Gibbs R."/>
        </authorList>
    </citation>
    <scope>NUCLEOTIDE SEQUENCE [LARGE SCALE GENOMIC DNA]</scope>
    <source>
        <strain evidence="1 2">ATCC 35098</strain>
    </source>
</reference>
<gene>
    <name evidence="1" type="ORF">HMPREF0077_0099</name>
</gene>
<dbReference type="EMBL" id="ACGC01000008">
    <property type="protein sequence ID" value="EEI83797.1"/>
    <property type="molecule type" value="Genomic_DNA"/>
</dbReference>
<proteinExistence type="predicted"/>
<dbReference type="Proteomes" id="UP000003744">
    <property type="component" value="Unassembled WGS sequence"/>
</dbReference>
<evidence type="ECO:0000313" key="1">
    <source>
        <dbReference type="EMBL" id="EEI83797.1"/>
    </source>
</evidence>
<dbReference type="HOGENOM" id="CLU_3003963_0_0_9"/>
<accession>C2CF39</accession>
<organism evidence="1 2">
    <name type="scientific">Anaerococcus tetradius ATCC 35098</name>
    <dbReference type="NCBI Taxonomy" id="525255"/>
    <lineage>
        <taxon>Bacteria</taxon>
        <taxon>Bacillati</taxon>
        <taxon>Bacillota</taxon>
        <taxon>Tissierellia</taxon>
        <taxon>Tissierellales</taxon>
        <taxon>Peptoniphilaceae</taxon>
        <taxon>Anaerococcus</taxon>
    </lineage>
</organism>